<reference evidence="2 3" key="1">
    <citation type="submission" date="2017-05" db="EMBL/GenBank/DDBJ databases">
        <title>Genome of assembly of the Bengalese finch, Lonchura striata domestica.</title>
        <authorList>
            <person name="Colquitt B.M."/>
            <person name="Brainard M.S."/>
        </authorList>
    </citation>
    <scope>NUCLEOTIDE SEQUENCE [LARGE SCALE GENOMIC DNA]</scope>
    <source>
        <strain evidence="2">White83orange57</strain>
    </source>
</reference>
<proteinExistence type="predicted"/>
<dbReference type="AlphaFoldDB" id="A0A218UEK5"/>
<comment type="caution">
    <text evidence="2">The sequence shown here is derived from an EMBL/GenBank/DDBJ whole genome shotgun (WGS) entry which is preliminary data.</text>
</comment>
<accession>A0A218UEK5</accession>
<evidence type="ECO:0000256" key="1">
    <source>
        <dbReference type="SAM" id="MobiDB-lite"/>
    </source>
</evidence>
<sequence length="173" mass="19244">MAWRGFPGCFPCWYSVGPSRGVRNQAPPAAPPPKHPSTKPWNGLGWDEPHRPAGSTLLPRFLQSSIPPGQLFPTAGALQHPRRWPTSILPHPAHLFPSFQTPWLGWRPGHCQVLTMTSSPRGVVSVPELLRCFVWRFWWKSRCRPGGASTESSATFQSFPVSLDSAVNKNLCQ</sequence>
<keyword evidence="3" id="KW-1185">Reference proteome</keyword>
<name>A0A218UEK5_9PASE</name>
<protein>
    <submittedName>
        <fullName evidence="2">Uncharacterized protein</fullName>
    </submittedName>
</protein>
<gene>
    <name evidence="2" type="ORF">RLOC_00010650</name>
</gene>
<feature type="region of interest" description="Disordered" evidence="1">
    <location>
        <begin position="24"/>
        <end position="45"/>
    </location>
</feature>
<evidence type="ECO:0000313" key="3">
    <source>
        <dbReference type="Proteomes" id="UP000197619"/>
    </source>
</evidence>
<evidence type="ECO:0000313" key="2">
    <source>
        <dbReference type="EMBL" id="OWK52018.1"/>
    </source>
</evidence>
<dbReference type="EMBL" id="MUZQ01000382">
    <property type="protein sequence ID" value="OWK52018.1"/>
    <property type="molecule type" value="Genomic_DNA"/>
</dbReference>
<organism evidence="2 3">
    <name type="scientific">Lonchura striata</name>
    <name type="common">white-rumped munia</name>
    <dbReference type="NCBI Taxonomy" id="40157"/>
    <lineage>
        <taxon>Eukaryota</taxon>
        <taxon>Metazoa</taxon>
        <taxon>Chordata</taxon>
        <taxon>Craniata</taxon>
        <taxon>Vertebrata</taxon>
        <taxon>Euteleostomi</taxon>
        <taxon>Archelosauria</taxon>
        <taxon>Archosauria</taxon>
        <taxon>Dinosauria</taxon>
        <taxon>Saurischia</taxon>
        <taxon>Theropoda</taxon>
        <taxon>Coelurosauria</taxon>
        <taxon>Aves</taxon>
        <taxon>Neognathae</taxon>
        <taxon>Neoaves</taxon>
        <taxon>Telluraves</taxon>
        <taxon>Australaves</taxon>
        <taxon>Passeriformes</taxon>
        <taxon>Passeroidea</taxon>
        <taxon>Estrildidae</taxon>
        <taxon>Estrildinae</taxon>
        <taxon>Lonchura</taxon>
    </lineage>
</organism>
<dbReference type="Proteomes" id="UP000197619">
    <property type="component" value="Unassembled WGS sequence"/>
</dbReference>